<accession>A0A1U7NBZ0</accession>
<dbReference type="SUPFAM" id="SSF51182">
    <property type="entry name" value="RmlC-like cupins"/>
    <property type="match status" value="1"/>
</dbReference>
<evidence type="ECO:0000259" key="1">
    <source>
        <dbReference type="Pfam" id="PF07883"/>
    </source>
</evidence>
<name>A0A1U7NBZ0_9CYAN</name>
<organism evidence="2 3">
    <name type="scientific">Moorena bouillonii PNG</name>
    <dbReference type="NCBI Taxonomy" id="568701"/>
    <lineage>
        <taxon>Bacteria</taxon>
        <taxon>Bacillati</taxon>
        <taxon>Cyanobacteriota</taxon>
        <taxon>Cyanophyceae</taxon>
        <taxon>Coleofasciculales</taxon>
        <taxon>Coleofasciculaceae</taxon>
        <taxon>Moorena</taxon>
    </lineage>
</organism>
<proteinExistence type="predicted"/>
<dbReference type="Gene3D" id="2.60.120.10">
    <property type="entry name" value="Jelly Rolls"/>
    <property type="match status" value="1"/>
</dbReference>
<dbReference type="Proteomes" id="UP000186657">
    <property type="component" value="Unassembled WGS sequence"/>
</dbReference>
<feature type="domain" description="Cupin type-2" evidence="1">
    <location>
        <begin position="19"/>
        <end position="86"/>
    </location>
</feature>
<dbReference type="InterPro" id="IPR013096">
    <property type="entry name" value="Cupin_2"/>
</dbReference>
<dbReference type="EMBL" id="MKZS01000001">
    <property type="protein sequence ID" value="OLT63477.1"/>
    <property type="molecule type" value="Genomic_DNA"/>
</dbReference>
<dbReference type="InterPro" id="IPR011051">
    <property type="entry name" value="RmlC_Cupin_sf"/>
</dbReference>
<evidence type="ECO:0000313" key="3">
    <source>
        <dbReference type="Proteomes" id="UP000186657"/>
    </source>
</evidence>
<dbReference type="InterPro" id="IPR014710">
    <property type="entry name" value="RmlC-like_jellyroll"/>
</dbReference>
<keyword evidence="3" id="KW-1185">Reference proteome</keyword>
<dbReference type="Pfam" id="PF07883">
    <property type="entry name" value="Cupin_2"/>
    <property type="match status" value="1"/>
</dbReference>
<evidence type="ECO:0000313" key="2">
    <source>
        <dbReference type="EMBL" id="OLT63477.1"/>
    </source>
</evidence>
<reference evidence="2 3" key="1">
    <citation type="submission" date="2016-10" db="EMBL/GenBank/DDBJ databases">
        <title>Comparative genomics uncovers the prolific and rare metabolic potential of the cyanobacterial genus Moorea.</title>
        <authorList>
            <person name="Leao T."/>
            <person name="Castelao G."/>
            <person name="Korobeynikov A."/>
            <person name="Monroe E.A."/>
            <person name="Podell S."/>
            <person name="Glukhov E."/>
            <person name="Allen E."/>
            <person name="Gerwick W.H."/>
            <person name="Gerwick L."/>
        </authorList>
    </citation>
    <scope>NUCLEOTIDE SEQUENCE [LARGE SCALE GENOMIC DNA]</scope>
    <source>
        <strain evidence="2 3">PNG5-198</strain>
    </source>
</reference>
<sequence>MDLEQLKNKLQEQGLICEVWELSPGDSWSDPGHKTDEFFVLLEGQMKVSCQGKVSNLEIGQEIMVPAKEPHTVSNHGETAGRVCWIHYPNFA</sequence>
<comment type="caution">
    <text evidence="2">The sequence shown here is derived from an EMBL/GenBank/DDBJ whole genome shotgun (WGS) entry which is preliminary data.</text>
</comment>
<gene>
    <name evidence="2" type="ORF">BJP37_24755</name>
</gene>
<protein>
    <recommendedName>
        <fullName evidence="1">Cupin type-2 domain-containing protein</fullName>
    </recommendedName>
</protein>
<dbReference type="AlphaFoldDB" id="A0A1U7NBZ0"/>